<keyword evidence="7" id="KW-1185">Reference proteome</keyword>
<evidence type="ECO:0000313" key="7">
    <source>
        <dbReference type="Proteomes" id="UP001174677"/>
    </source>
</evidence>
<keyword evidence="1" id="KW-0479">Metal-binding</keyword>
<feature type="region of interest" description="Disordered" evidence="4">
    <location>
        <begin position="790"/>
        <end position="828"/>
    </location>
</feature>
<feature type="region of interest" description="Disordered" evidence="4">
    <location>
        <begin position="77"/>
        <end position="107"/>
    </location>
</feature>
<dbReference type="EMBL" id="JARPOI010000009">
    <property type="protein sequence ID" value="KAJ9171860.1"/>
    <property type="molecule type" value="Genomic_DNA"/>
</dbReference>
<feature type="domain" description="CW-type" evidence="5">
    <location>
        <begin position="640"/>
        <end position="693"/>
    </location>
</feature>
<feature type="compositionally biased region" description="Polar residues" evidence="4">
    <location>
        <begin position="878"/>
        <end position="888"/>
    </location>
</feature>
<feature type="region of interest" description="Disordered" evidence="4">
    <location>
        <begin position="1141"/>
        <end position="1292"/>
    </location>
</feature>
<feature type="compositionally biased region" description="Low complexity" evidence="4">
    <location>
        <begin position="203"/>
        <end position="219"/>
    </location>
</feature>
<reference evidence="6" key="1">
    <citation type="journal article" date="2023" name="Plant Biotechnol. J.">
        <title>Chromosome-level wild Hevea brasiliensis genome provides new tools for genomic-assisted breeding and valuable loci to elevate rubber yield.</title>
        <authorList>
            <person name="Cheng H."/>
            <person name="Song X."/>
            <person name="Hu Y."/>
            <person name="Wu T."/>
            <person name="Yang Q."/>
            <person name="An Z."/>
            <person name="Feng S."/>
            <person name="Deng Z."/>
            <person name="Wu W."/>
            <person name="Zeng X."/>
            <person name="Tu M."/>
            <person name="Wang X."/>
            <person name="Huang H."/>
        </authorList>
    </citation>
    <scope>NUCLEOTIDE SEQUENCE</scope>
    <source>
        <strain evidence="6">MT/VB/25A 57/8</strain>
    </source>
</reference>
<accession>A0ABQ9LXH8</accession>
<evidence type="ECO:0000256" key="3">
    <source>
        <dbReference type="ARBA" id="ARBA00022833"/>
    </source>
</evidence>
<feature type="compositionally biased region" description="Basic and acidic residues" evidence="4">
    <location>
        <begin position="1166"/>
        <end position="1192"/>
    </location>
</feature>
<feature type="region of interest" description="Disordered" evidence="4">
    <location>
        <begin position="1"/>
        <end position="30"/>
    </location>
</feature>
<comment type="caution">
    <text evidence="6">The sequence shown here is derived from an EMBL/GenBank/DDBJ whole genome shotgun (WGS) entry which is preliminary data.</text>
</comment>
<gene>
    <name evidence="6" type="ORF">P3X46_015167</name>
</gene>
<evidence type="ECO:0000256" key="4">
    <source>
        <dbReference type="SAM" id="MobiDB-lite"/>
    </source>
</evidence>
<feature type="compositionally biased region" description="Basic residues" evidence="4">
    <location>
        <begin position="794"/>
        <end position="803"/>
    </location>
</feature>
<proteinExistence type="predicted"/>
<dbReference type="Pfam" id="PF24756">
    <property type="entry name" value="THD_CWZF3-5-7"/>
    <property type="match status" value="1"/>
</dbReference>
<dbReference type="InterPro" id="IPR055300">
    <property type="entry name" value="CWZF3/5/7"/>
</dbReference>
<dbReference type="Gene3D" id="3.30.40.100">
    <property type="match status" value="1"/>
</dbReference>
<evidence type="ECO:0000313" key="6">
    <source>
        <dbReference type="EMBL" id="KAJ9171860.1"/>
    </source>
</evidence>
<dbReference type="Proteomes" id="UP001174677">
    <property type="component" value="Chromosome 9"/>
</dbReference>
<feature type="compositionally biased region" description="Basic and acidic residues" evidence="4">
    <location>
        <begin position="472"/>
        <end position="490"/>
    </location>
</feature>
<feature type="compositionally biased region" description="Polar residues" evidence="4">
    <location>
        <begin position="1338"/>
        <end position="1352"/>
    </location>
</feature>
<feature type="compositionally biased region" description="Low complexity" evidence="4">
    <location>
        <begin position="1020"/>
        <end position="1035"/>
    </location>
</feature>
<feature type="compositionally biased region" description="Basic and acidic residues" evidence="4">
    <location>
        <begin position="525"/>
        <end position="540"/>
    </location>
</feature>
<feature type="region of interest" description="Disordered" evidence="4">
    <location>
        <begin position="732"/>
        <end position="756"/>
    </location>
</feature>
<sequence length="1660" mass="180656">MEDTELEEGEACSDHNNNDDDYDSSMDPDIDLSYIDEKLQDVLGHFQKDFEGGVSAENLGAKFGGYGSFLPAYQRSPVWSHPRTPPKVQNYSSPRSPNNSQLEGSCRGLISSSTVPQSVRLEPASSSAASLTASKASSSMIVSVKQEAGMPSTNLAKEHTLRYESVNRKYTDLPDQRMLKVRIKVGSDNLSTQKNAAIYSGLGLDVSPSSSPDDSPSGSEGMSHGPQDSPFESPAHILWIMTSLPIHGGVLLSPLPGDLIHLIEKEKLNKGSGSSHAHSVGIECSGIMDGSDSVKDDGKILGEKKIKSLERNEISSESKSENNKDSRSVIDVFPKKEMDLDTLACEELVSNTLKLPLLSNSYSVTDVAKGTVRESNISREACKAVVRDKGFSDLTKEEPLGLSYTNEDAWVENPKATSAGKMWDGKKTSSFDSVCVYPRKDGNRKGEKPYGFVRSDSNISKGMKAVSSELTDTPKQKADQKVISHEHEGSKFPSVKELSSSDGKKKLKDSLTGGSSLVAKNKKSAYADDCTKEELEDSKSQKNAVKSGDRYRDFFGDIELGQEEKQMSPLEMSYEDRQKDSNMGEKGMRFSNNALKERPNGNKIDKLSTSEVHHKTALRVAPYSGNWPISDVGPAATAPAATKDNWVCCDKCQKWRLLPLGKNPDDLPEKWLCSMLNWLPGMNRCSFTEEETTKAVTVLNQIPAPVSQNNLQINPGEVKSDQLDQNHQDFVLHDMPNTGKKKASRDGPAPLSNPVKKSIQSSLANGSLNDVNQAMVSEPDILKLSKSSDLAAEKHKHKQKEKHKVLDNCSDGGDTMQSKMKGKRDPEEDLLRASKKIKTEVLPQGWVSDHVTIEKVGPSSTNGLLIMSSGKNLPKANGRTSSKDQVQVSARKPKDEVPTSMDDVTMVMGKQVNREVGKKRKVKGSYDAQGNPVALSYTGHNLRESRIPAKEEFSENEYRKEKKARISRPDGKESSASKGNSKSDKKSSLKKNWQPRQDVGSTVSQPSLDGVDSLKRDSGSLHPSAAATSSSSKVSGSHKTKVNFHDTKGSPVESVSSSPLRVSKPGKLMTVRRNFTEKDNSADAGFFALGGLRRCSDGEDDGGSERSGTAKEKILDVAHHGSLESSVLDFQEKDFSHVSVGKTKHQIVPSPDVTHHHSANGGADYLGHDARYPGKTTSADRHHEDDKHENHYHVNGSRPRKSGKGSSSRSKDKNRNLNSELDSGKVTVSDLINVQAPSYEQKPTDGKVKIEEKFGVRSDESENRYVDKKDSTGLTPSESTKKGSQSKFRGHIGPDIKAHAIPSHDATTIPKQSLLLDCEAVSGRGKSPSLPPSEGGLNDTSSYCPLPLSGSQKGNVAKISVINASDNDNASKTHKQIRKVDHTNGARHNCSRDPLSNGHRGRDLDAPSPVKRDSSSQAATNALKEAKNLKHLADRLKQNSGSNLESTRLYFEAALKFLHGASLLETCSSDSAKTGEMIQSMQVYSSTAKLCEFCAHEYEKSKDMAAAALAYKCMEVAYMRVIYSSHNNANKDRRTALQMVPPGESPSSSASDVDNLNHPAAVDKGFLAKGISSPQVTGSHVISAQNRPNFVRLLKFAEDVNFAMEASRKSRIAFAAANASLGESQRKEGISSIKTALDFNFQDVEGLLRLVRLAIEAISR</sequence>
<feature type="region of interest" description="Disordered" evidence="4">
    <location>
        <begin position="1322"/>
        <end position="1352"/>
    </location>
</feature>
<dbReference type="Pfam" id="PF07496">
    <property type="entry name" value="zf-CW"/>
    <property type="match status" value="1"/>
</dbReference>
<feature type="region of interest" description="Disordered" evidence="4">
    <location>
        <begin position="871"/>
        <end position="1066"/>
    </location>
</feature>
<dbReference type="PROSITE" id="PS51050">
    <property type="entry name" value="ZF_CW"/>
    <property type="match status" value="1"/>
</dbReference>
<evidence type="ECO:0000259" key="5">
    <source>
        <dbReference type="PROSITE" id="PS51050"/>
    </source>
</evidence>
<name>A0ABQ9LXH8_HEVBR</name>
<dbReference type="PANTHER" id="PTHR46524:SF7">
    <property type="entry name" value="CW-TYPE ZINC FINGER"/>
    <property type="match status" value="1"/>
</dbReference>
<protein>
    <recommendedName>
        <fullName evidence="5">CW-type domain-containing protein</fullName>
    </recommendedName>
</protein>
<feature type="compositionally biased region" description="Acidic residues" evidence="4">
    <location>
        <begin position="1"/>
        <end position="11"/>
    </location>
</feature>
<evidence type="ECO:0000256" key="1">
    <source>
        <dbReference type="ARBA" id="ARBA00022723"/>
    </source>
</evidence>
<feature type="region of interest" description="Disordered" evidence="4">
    <location>
        <begin position="1367"/>
        <end position="1415"/>
    </location>
</feature>
<dbReference type="InterPro" id="IPR056406">
    <property type="entry name" value="THD_CWZF3/5/7"/>
</dbReference>
<feature type="region of interest" description="Disordered" evidence="4">
    <location>
        <begin position="465"/>
        <end position="545"/>
    </location>
</feature>
<feature type="region of interest" description="Disordered" evidence="4">
    <location>
        <begin position="203"/>
        <end position="230"/>
    </location>
</feature>
<feature type="compositionally biased region" description="Polar residues" evidence="4">
    <location>
        <begin position="1272"/>
        <end position="1287"/>
    </location>
</feature>
<evidence type="ECO:0000256" key="2">
    <source>
        <dbReference type="ARBA" id="ARBA00022771"/>
    </source>
</evidence>
<feature type="compositionally biased region" description="Basic and acidic residues" evidence="4">
    <location>
        <begin position="941"/>
        <end position="960"/>
    </location>
</feature>
<dbReference type="InterPro" id="IPR011124">
    <property type="entry name" value="Znf_CW"/>
</dbReference>
<feature type="compositionally biased region" description="Basic and acidic residues" evidence="4">
    <location>
        <begin position="1242"/>
        <end position="1271"/>
    </location>
</feature>
<organism evidence="6 7">
    <name type="scientific">Hevea brasiliensis</name>
    <name type="common">Para rubber tree</name>
    <name type="synonym">Siphonia brasiliensis</name>
    <dbReference type="NCBI Taxonomy" id="3981"/>
    <lineage>
        <taxon>Eukaryota</taxon>
        <taxon>Viridiplantae</taxon>
        <taxon>Streptophyta</taxon>
        <taxon>Embryophyta</taxon>
        <taxon>Tracheophyta</taxon>
        <taxon>Spermatophyta</taxon>
        <taxon>Magnoliopsida</taxon>
        <taxon>eudicotyledons</taxon>
        <taxon>Gunneridae</taxon>
        <taxon>Pentapetalae</taxon>
        <taxon>rosids</taxon>
        <taxon>fabids</taxon>
        <taxon>Malpighiales</taxon>
        <taxon>Euphorbiaceae</taxon>
        <taxon>Crotonoideae</taxon>
        <taxon>Micrandreae</taxon>
        <taxon>Hevea</taxon>
    </lineage>
</organism>
<feature type="compositionally biased region" description="Basic and acidic residues" evidence="4">
    <location>
        <begin position="1400"/>
        <end position="1414"/>
    </location>
</feature>
<feature type="compositionally biased region" description="Polar residues" evidence="4">
    <location>
        <begin position="87"/>
        <end position="103"/>
    </location>
</feature>
<dbReference type="PANTHER" id="PTHR46524">
    <property type="entry name" value="CW-TYPE ZINC FINGER"/>
    <property type="match status" value="1"/>
</dbReference>
<keyword evidence="3" id="KW-0862">Zinc</keyword>
<feature type="compositionally biased region" description="Basic and acidic residues" evidence="4">
    <location>
        <begin position="967"/>
        <end position="987"/>
    </location>
</feature>
<feature type="region of interest" description="Disordered" evidence="4">
    <location>
        <begin position="1093"/>
        <end position="1113"/>
    </location>
</feature>
<feature type="compositionally biased region" description="Acidic residues" evidence="4">
    <location>
        <begin position="19"/>
        <end position="30"/>
    </location>
</feature>
<keyword evidence="2" id="KW-0863">Zinc-finger</keyword>